<evidence type="ECO:0000313" key="3">
    <source>
        <dbReference type="Proteomes" id="UP000436483"/>
    </source>
</evidence>
<dbReference type="InterPro" id="IPR050834">
    <property type="entry name" value="Glycosyltransf_2"/>
</dbReference>
<gene>
    <name evidence="2" type="ORF">GR328_15745</name>
</gene>
<dbReference type="SUPFAM" id="SSF53448">
    <property type="entry name" value="Nucleotide-diphospho-sugar transferases"/>
    <property type="match status" value="1"/>
</dbReference>
<name>A0A7X3SPW0_9HYPH</name>
<dbReference type="Gene3D" id="3.90.550.10">
    <property type="entry name" value="Spore Coat Polysaccharide Biosynthesis Protein SpsA, Chain A"/>
    <property type="match status" value="1"/>
</dbReference>
<protein>
    <submittedName>
        <fullName evidence="2">Glycosyltransferase</fullName>
    </submittedName>
</protein>
<dbReference type="PANTHER" id="PTHR43685">
    <property type="entry name" value="GLYCOSYLTRANSFERASE"/>
    <property type="match status" value="1"/>
</dbReference>
<dbReference type="Pfam" id="PF00535">
    <property type="entry name" value="Glycos_transf_2"/>
    <property type="match status" value="1"/>
</dbReference>
<reference evidence="2 3" key="2">
    <citation type="submission" date="2020-01" db="EMBL/GenBank/DDBJ databases">
        <title>Microvirga sp. nov., an arsenate reduction bacterium isolated from Tibet hotspring sediments.</title>
        <authorList>
            <person name="Xian W.-D."/>
            <person name="Li W.-J."/>
        </authorList>
    </citation>
    <scope>NUCLEOTIDE SEQUENCE [LARGE SCALE GENOMIC DNA]</scope>
    <source>
        <strain evidence="2 3">KCTC 23863</strain>
    </source>
</reference>
<sequence length="282" mass="31248">MSPTISVVIPTFNRQEATLRAINSALRQFRKPEEIIVVDDASAPPFSLAHPSLQDPCIRVINLPSNQGAAAARQAGVDAAAGDLIAFLDSDDQWLPEKLAHQLPFLSQGHSDLVAVSCGWIEEGERSRTRTPIASADPADFASGCWFAPGSTIVIPRAAFRIVGPFDTTLRRLEDLDWFLRFALCGGRLEVSPYPGARISIGRRGRSSPVREASLQIMRRYGEELEPGLRRRLAAYLDLERAAAARNDGRHAAMAALLIRSILNYPRFRLPLREWWQEKPNS</sequence>
<dbReference type="CDD" id="cd00761">
    <property type="entry name" value="Glyco_tranf_GTA_type"/>
    <property type="match status" value="1"/>
</dbReference>
<proteinExistence type="predicted"/>
<feature type="domain" description="Glycosyltransferase 2-like" evidence="1">
    <location>
        <begin position="6"/>
        <end position="133"/>
    </location>
</feature>
<keyword evidence="3" id="KW-1185">Reference proteome</keyword>
<reference evidence="2 3" key="1">
    <citation type="submission" date="2019-12" db="EMBL/GenBank/DDBJ databases">
        <authorList>
            <person name="Yuan C.-G."/>
        </authorList>
    </citation>
    <scope>NUCLEOTIDE SEQUENCE [LARGE SCALE GENOMIC DNA]</scope>
    <source>
        <strain evidence="2 3">KCTC 23863</strain>
    </source>
</reference>
<dbReference type="GO" id="GO:0016740">
    <property type="term" value="F:transferase activity"/>
    <property type="evidence" value="ECO:0007669"/>
    <property type="project" value="UniProtKB-KW"/>
</dbReference>
<dbReference type="PANTHER" id="PTHR43685:SF2">
    <property type="entry name" value="GLYCOSYLTRANSFERASE 2-LIKE DOMAIN-CONTAINING PROTEIN"/>
    <property type="match status" value="1"/>
</dbReference>
<dbReference type="Proteomes" id="UP000436483">
    <property type="component" value="Unassembled WGS sequence"/>
</dbReference>
<dbReference type="InterPro" id="IPR029044">
    <property type="entry name" value="Nucleotide-diphossugar_trans"/>
</dbReference>
<dbReference type="OrthoDB" id="7978874at2"/>
<comment type="caution">
    <text evidence="2">The sequence shown here is derived from an EMBL/GenBank/DDBJ whole genome shotgun (WGS) entry which is preliminary data.</text>
</comment>
<accession>A0A7X3SPW0</accession>
<evidence type="ECO:0000313" key="2">
    <source>
        <dbReference type="EMBL" id="MXQ12887.1"/>
    </source>
</evidence>
<keyword evidence="2" id="KW-0808">Transferase</keyword>
<dbReference type="AlphaFoldDB" id="A0A7X3SPW0"/>
<organism evidence="2 3">
    <name type="scientific">Microvirga makkahensis</name>
    <dbReference type="NCBI Taxonomy" id="1128670"/>
    <lineage>
        <taxon>Bacteria</taxon>
        <taxon>Pseudomonadati</taxon>
        <taxon>Pseudomonadota</taxon>
        <taxon>Alphaproteobacteria</taxon>
        <taxon>Hyphomicrobiales</taxon>
        <taxon>Methylobacteriaceae</taxon>
        <taxon>Microvirga</taxon>
    </lineage>
</organism>
<dbReference type="RefSeq" id="WP_160885473.1">
    <property type="nucleotide sequence ID" value="NZ_WURB01000011.1"/>
</dbReference>
<evidence type="ECO:0000259" key="1">
    <source>
        <dbReference type="Pfam" id="PF00535"/>
    </source>
</evidence>
<dbReference type="InterPro" id="IPR001173">
    <property type="entry name" value="Glyco_trans_2-like"/>
</dbReference>
<dbReference type="EMBL" id="WURB01000011">
    <property type="protein sequence ID" value="MXQ12887.1"/>
    <property type="molecule type" value="Genomic_DNA"/>
</dbReference>